<name>A0A164HD78_9NOCA</name>
<accession>A0A164HD78</accession>
<keyword evidence="1" id="KW-1133">Transmembrane helix</keyword>
<keyword evidence="3" id="KW-1185">Reference proteome</keyword>
<organism evidence="2 3">
    <name type="scientific">Nocardia terpenica</name>
    <dbReference type="NCBI Taxonomy" id="455432"/>
    <lineage>
        <taxon>Bacteria</taxon>
        <taxon>Bacillati</taxon>
        <taxon>Actinomycetota</taxon>
        <taxon>Actinomycetes</taxon>
        <taxon>Mycobacteriales</taxon>
        <taxon>Nocardiaceae</taxon>
        <taxon>Nocardia</taxon>
    </lineage>
</organism>
<sequence>MFFGVFFFGLAALIMIPYTLDYASRGDTLQVFYGIVGGLVGVSFCAILVPNLRVRRKELPRGITAGYDTGDGPGLRIVFALTRKLIVILWLVVGVAFLVLRGLLFATHLSKTDDSGRSAINVGGLIIVICALALAVVMISYLALGKNRRGSVIMTPGGITLALGSAVRTIAWDEIGAVYAVLISNSRAVRINPAPDSRIRVKIGRNLIDYLQRGYYEQNMDLHAGVLGIDPALLLYLVRFYRQHPDARQELATKAVVNRMRSGELLVER</sequence>
<feature type="transmembrane region" description="Helical" evidence="1">
    <location>
        <begin position="119"/>
        <end position="144"/>
    </location>
</feature>
<keyword evidence="1" id="KW-0472">Membrane</keyword>
<dbReference type="EMBL" id="LWGR01000021">
    <property type="protein sequence ID" value="KZM68412.1"/>
    <property type="molecule type" value="Genomic_DNA"/>
</dbReference>
<proteinExistence type="predicted"/>
<dbReference type="AlphaFoldDB" id="A0A164HD78"/>
<dbReference type="Proteomes" id="UP000076512">
    <property type="component" value="Unassembled WGS sequence"/>
</dbReference>
<dbReference type="STRING" id="455432.AWN90_11055"/>
<keyword evidence="1" id="KW-0812">Transmembrane</keyword>
<evidence type="ECO:0000313" key="3">
    <source>
        <dbReference type="Proteomes" id="UP000076512"/>
    </source>
</evidence>
<evidence type="ECO:0000313" key="2">
    <source>
        <dbReference type="EMBL" id="KZM68412.1"/>
    </source>
</evidence>
<reference evidence="2 3" key="1">
    <citation type="submission" date="2016-04" db="EMBL/GenBank/DDBJ databases">
        <authorList>
            <person name="Evans L.H."/>
            <person name="Alamgir A."/>
            <person name="Owens N."/>
            <person name="Weber N.D."/>
            <person name="Virtaneva K."/>
            <person name="Barbian K."/>
            <person name="Babar A."/>
            <person name="Rosenke K."/>
        </authorList>
    </citation>
    <scope>NUCLEOTIDE SEQUENCE [LARGE SCALE GENOMIC DNA]</scope>
    <source>
        <strain evidence="2 3">IFM 0406</strain>
    </source>
</reference>
<feature type="transmembrane region" description="Helical" evidence="1">
    <location>
        <begin position="85"/>
        <end position="107"/>
    </location>
</feature>
<feature type="transmembrane region" description="Helical" evidence="1">
    <location>
        <begin position="31"/>
        <end position="52"/>
    </location>
</feature>
<evidence type="ECO:0000256" key="1">
    <source>
        <dbReference type="SAM" id="Phobius"/>
    </source>
</evidence>
<protein>
    <submittedName>
        <fullName evidence="2">Uncharacterized protein</fullName>
    </submittedName>
</protein>
<gene>
    <name evidence="2" type="ORF">AWN90_11055</name>
</gene>
<comment type="caution">
    <text evidence="2">The sequence shown here is derived from an EMBL/GenBank/DDBJ whole genome shotgun (WGS) entry which is preliminary data.</text>
</comment>